<dbReference type="Ensembl" id="ENSMALT00000011631.1">
    <property type="protein sequence ID" value="ENSMALP00000011386.1"/>
    <property type="gene ID" value="ENSMALG00000008101.1"/>
</dbReference>
<evidence type="ECO:0000313" key="2">
    <source>
        <dbReference type="Proteomes" id="UP000261600"/>
    </source>
</evidence>
<keyword evidence="2" id="KW-1185">Reference proteome</keyword>
<name>A0A3Q3QF80_MONAL</name>
<dbReference type="AlphaFoldDB" id="A0A3Q3QF80"/>
<organism evidence="1 2">
    <name type="scientific">Monopterus albus</name>
    <name type="common">Swamp eel</name>
    <dbReference type="NCBI Taxonomy" id="43700"/>
    <lineage>
        <taxon>Eukaryota</taxon>
        <taxon>Metazoa</taxon>
        <taxon>Chordata</taxon>
        <taxon>Craniata</taxon>
        <taxon>Vertebrata</taxon>
        <taxon>Euteleostomi</taxon>
        <taxon>Actinopterygii</taxon>
        <taxon>Neopterygii</taxon>
        <taxon>Teleostei</taxon>
        <taxon>Neoteleostei</taxon>
        <taxon>Acanthomorphata</taxon>
        <taxon>Anabantaria</taxon>
        <taxon>Synbranchiformes</taxon>
        <taxon>Synbranchidae</taxon>
        <taxon>Monopterus</taxon>
    </lineage>
</organism>
<proteinExistence type="predicted"/>
<dbReference type="Proteomes" id="UP000261600">
    <property type="component" value="Unplaced"/>
</dbReference>
<reference evidence="1" key="1">
    <citation type="submission" date="2025-08" db="UniProtKB">
        <authorList>
            <consortium name="Ensembl"/>
        </authorList>
    </citation>
    <scope>IDENTIFICATION</scope>
</reference>
<evidence type="ECO:0000313" key="1">
    <source>
        <dbReference type="Ensembl" id="ENSMALP00000011386.1"/>
    </source>
</evidence>
<accession>A0A3Q3QF80</accession>
<reference evidence="1" key="2">
    <citation type="submission" date="2025-09" db="UniProtKB">
        <authorList>
            <consortium name="Ensembl"/>
        </authorList>
    </citation>
    <scope>IDENTIFICATION</scope>
</reference>
<protein>
    <submittedName>
        <fullName evidence="1">Uncharacterized protein</fullName>
    </submittedName>
</protein>
<sequence>MNTRKDLVTVIHAPLTLSVSMGQTIKMASAIPAPKPHTRLRVLSSRPVASPKGIKLLQTFEGSQKWKKSRAALNRWLIG</sequence>